<proteinExistence type="predicted"/>
<dbReference type="EMBL" id="AP019309">
    <property type="protein sequence ID" value="BBH25622.1"/>
    <property type="molecule type" value="Genomic_DNA"/>
</dbReference>
<keyword evidence="1" id="KW-1133">Transmembrane helix</keyword>
<dbReference type="Pfam" id="PF12773">
    <property type="entry name" value="DZR"/>
    <property type="match status" value="1"/>
</dbReference>
<reference evidence="4 5" key="1">
    <citation type="submission" date="2018-11" db="EMBL/GenBank/DDBJ databases">
        <title>Novel Erysipelotrichaceae bacterium isolated from small intestine of a swine.</title>
        <authorList>
            <person name="Kim J.S."/>
            <person name="Choe H."/>
            <person name="Lee Y.R."/>
            <person name="Kim K.M."/>
            <person name="Park D.S."/>
        </authorList>
    </citation>
    <scope>NUCLEOTIDE SEQUENCE [LARGE SCALE GENOMIC DNA]</scope>
    <source>
        <strain evidence="4 5">SG0102</strain>
    </source>
</reference>
<keyword evidence="5" id="KW-1185">Reference proteome</keyword>
<dbReference type="InterPro" id="IPR025874">
    <property type="entry name" value="DZR"/>
</dbReference>
<evidence type="ECO:0000256" key="1">
    <source>
        <dbReference type="SAM" id="Phobius"/>
    </source>
</evidence>
<evidence type="ECO:0000259" key="3">
    <source>
        <dbReference type="Pfam" id="PF16472"/>
    </source>
</evidence>
<dbReference type="Pfam" id="PF16472">
    <property type="entry name" value="DUF5050"/>
    <property type="match status" value="1"/>
</dbReference>
<evidence type="ECO:0008006" key="6">
    <source>
        <dbReference type="Google" id="ProtNLM"/>
    </source>
</evidence>
<evidence type="ECO:0000313" key="5">
    <source>
        <dbReference type="Proteomes" id="UP000268059"/>
    </source>
</evidence>
<sequence length="437" mass="49436">MICPKCHKEISDDALYCQYCGTPLGKKICPSCRAENDMDALFCAHCGRPFERDMSDRVERTAKYDHYVPIESDIPKQNTDVFSSLDRDQVAFEKVDKKVHWKSVLSGVLALLVVTGGSYYYLRHSQALKVTNRPAVNGEMANGATFKAAKTTAMENYSNLANNGTLASDGKNVFLTNDNGYLVKTDMNFKNATVLVKEAVQYINVYKKSLYFTDANHYLCMTTSDGGAKITIIKKAVYYLTLHGDHLYYQLDGDNESLYDYNIKTKKSTRLVDLHVYNMSFNGNDLYYNAKDGIYVYHLDSQKNELILKTSNSFVQYYKGYVYYINNASLMRVNVSTKTPETIVSSTTQNVMNQVINVGTYVMNDQAIYFYNVSQYSGGSIYRVDLKTKQVKTIYDGLTLTSTDIQLINDNLVVKSNKKWIGINTSNKKAAAIFSQE</sequence>
<evidence type="ECO:0000259" key="2">
    <source>
        <dbReference type="Pfam" id="PF12773"/>
    </source>
</evidence>
<feature type="domain" description="Prolow-density lipoprotein receptor-related protein 1-like beta-propeller" evidence="3">
    <location>
        <begin position="157"/>
        <end position="414"/>
    </location>
</feature>
<gene>
    <name evidence="4" type="ORF">SG0102_05560</name>
</gene>
<keyword evidence="1" id="KW-0472">Membrane</keyword>
<dbReference type="RefSeq" id="WP_162300175.1">
    <property type="nucleotide sequence ID" value="NZ_AP019309.1"/>
</dbReference>
<feature type="domain" description="DZANK-type" evidence="2">
    <location>
        <begin position="3"/>
        <end position="47"/>
    </location>
</feature>
<dbReference type="InterPro" id="IPR032485">
    <property type="entry name" value="LRP1-like_beta_prop"/>
</dbReference>
<dbReference type="SUPFAM" id="SSF69304">
    <property type="entry name" value="Tricorn protease N-terminal domain"/>
    <property type="match status" value="1"/>
</dbReference>
<dbReference type="Proteomes" id="UP000268059">
    <property type="component" value="Chromosome"/>
</dbReference>
<name>A0A3G9J4W0_9FIRM</name>
<protein>
    <recommendedName>
        <fullName evidence="6">DZANK-type domain-containing protein</fullName>
    </recommendedName>
</protein>
<organism evidence="4 5">
    <name type="scientific">Intestinibaculum porci</name>
    <dbReference type="NCBI Taxonomy" id="2487118"/>
    <lineage>
        <taxon>Bacteria</taxon>
        <taxon>Bacillati</taxon>
        <taxon>Bacillota</taxon>
        <taxon>Erysipelotrichia</taxon>
        <taxon>Erysipelotrichales</taxon>
        <taxon>Erysipelotrichaceae</taxon>
        <taxon>Intestinibaculum</taxon>
    </lineage>
</organism>
<dbReference type="KEGG" id="ebm:SG0102_05560"/>
<evidence type="ECO:0000313" key="4">
    <source>
        <dbReference type="EMBL" id="BBH25622.1"/>
    </source>
</evidence>
<accession>A0A3G9J4W0</accession>
<dbReference type="AlphaFoldDB" id="A0A3G9J4W0"/>
<feature type="transmembrane region" description="Helical" evidence="1">
    <location>
        <begin position="104"/>
        <end position="122"/>
    </location>
</feature>
<dbReference type="InParanoid" id="A0A3G9J4W0"/>
<keyword evidence="1" id="KW-0812">Transmembrane</keyword>